<dbReference type="NCBIfam" id="TIGR00041">
    <property type="entry name" value="DTMP_kinase"/>
    <property type="match status" value="1"/>
</dbReference>
<dbReference type="GO" id="GO:0005829">
    <property type="term" value="C:cytosol"/>
    <property type="evidence" value="ECO:0007669"/>
    <property type="project" value="TreeGrafter"/>
</dbReference>
<evidence type="ECO:0000256" key="9">
    <source>
        <dbReference type="ARBA" id="ARBA00029962"/>
    </source>
</evidence>
<keyword evidence="6 12" id="KW-0547">Nucleotide-binding</keyword>
<evidence type="ECO:0000256" key="2">
    <source>
        <dbReference type="ARBA" id="ARBA00012980"/>
    </source>
</evidence>
<dbReference type="GO" id="GO:0006233">
    <property type="term" value="P:dTDP biosynthetic process"/>
    <property type="evidence" value="ECO:0007669"/>
    <property type="project" value="InterPro"/>
</dbReference>
<dbReference type="GO" id="GO:0006235">
    <property type="term" value="P:dTTP biosynthetic process"/>
    <property type="evidence" value="ECO:0007669"/>
    <property type="project" value="UniProtKB-UniRule"/>
</dbReference>
<protein>
    <recommendedName>
        <fullName evidence="3 12">Thymidylate kinase</fullName>
        <ecNumber evidence="2 12">2.7.4.9</ecNumber>
    </recommendedName>
    <alternativeName>
        <fullName evidence="9 12">dTMP kinase</fullName>
    </alternativeName>
</protein>
<comment type="catalytic activity">
    <reaction evidence="10 12">
        <text>dTMP + ATP = dTDP + ADP</text>
        <dbReference type="Rhea" id="RHEA:13517"/>
        <dbReference type="ChEBI" id="CHEBI:30616"/>
        <dbReference type="ChEBI" id="CHEBI:58369"/>
        <dbReference type="ChEBI" id="CHEBI:63528"/>
        <dbReference type="ChEBI" id="CHEBI:456216"/>
        <dbReference type="EC" id="2.7.4.9"/>
    </reaction>
</comment>
<dbReference type="Proteomes" id="UP000306416">
    <property type="component" value="Unassembled WGS sequence"/>
</dbReference>
<dbReference type="Pfam" id="PF02223">
    <property type="entry name" value="Thymidylate_kin"/>
    <property type="match status" value="1"/>
</dbReference>
<dbReference type="SUPFAM" id="SSF52540">
    <property type="entry name" value="P-loop containing nucleoside triphosphate hydrolases"/>
    <property type="match status" value="1"/>
</dbReference>
<dbReference type="GO" id="GO:0006227">
    <property type="term" value="P:dUDP biosynthetic process"/>
    <property type="evidence" value="ECO:0007669"/>
    <property type="project" value="TreeGrafter"/>
</dbReference>
<comment type="caution">
    <text evidence="14">The sequence shown here is derived from an EMBL/GenBank/DDBJ whole genome shotgun (WGS) entry which is preliminary data.</text>
</comment>
<comment type="similarity">
    <text evidence="1 12">Belongs to the thymidylate kinase family.</text>
</comment>
<keyword evidence="5 12" id="KW-0545">Nucleotide biosynthesis</keyword>
<dbReference type="AlphaFoldDB" id="A0A4V3NZE6"/>
<evidence type="ECO:0000313" key="15">
    <source>
        <dbReference type="Proteomes" id="UP000306416"/>
    </source>
</evidence>
<evidence type="ECO:0000313" key="14">
    <source>
        <dbReference type="EMBL" id="TGU71232.1"/>
    </source>
</evidence>
<evidence type="ECO:0000256" key="1">
    <source>
        <dbReference type="ARBA" id="ARBA00009776"/>
    </source>
</evidence>
<dbReference type="Gene3D" id="3.40.50.300">
    <property type="entry name" value="P-loop containing nucleotide triphosphate hydrolases"/>
    <property type="match status" value="1"/>
</dbReference>
<evidence type="ECO:0000256" key="7">
    <source>
        <dbReference type="ARBA" id="ARBA00022777"/>
    </source>
</evidence>
<organism evidence="14 15">
    <name type="scientific">Geomonas terrae</name>
    <dbReference type="NCBI Taxonomy" id="2562681"/>
    <lineage>
        <taxon>Bacteria</taxon>
        <taxon>Pseudomonadati</taxon>
        <taxon>Thermodesulfobacteriota</taxon>
        <taxon>Desulfuromonadia</taxon>
        <taxon>Geobacterales</taxon>
        <taxon>Geobacteraceae</taxon>
        <taxon>Geomonas</taxon>
    </lineage>
</organism>
<dbReference type="GO" id="GO:0004798">
    <property type="term" value="F:dTMP kinase activity"/>
    <property type="evidence" value="ECO:0007669"/>
    <property type="project" value="UniProtKB-UniRule"/>
</dbReference>
<dbReference type="InterPro" id="IPR018094">
    <property type="entry name" value="Thymidylate_kinase"/>
</dbReference>
<dbReference type="EMBL" id="SRSC01000003">
    <property type="protein sequence ID" value="TGU71232.1"/>
    <property type="molecule type" value="Genomic_DNA"/>
</dbReference>
<dbReference type="PANTHER" id="PTHR10344:SF4">
    <property type="entry name" value="UMP-CMP KINASE 2, MITOCHONDRIAL"/>
    <property type="match status" value="1"/>
</dbReference>
<sequence>MGFFITFEGVEGCGKTTQLRLLKERLQAAGEKVVATREPGGCPIADQMRAILLDAKNSAITPLAELLLYAAARAQHVQEVIAPALKRGETVLCDRFTDATLAYQGHGRELDLTVIGQLNGLATAGVQPALTVLIDCPVEIGLARALSRIEATTGAREERFELESVRFHERVRAGYLALAAAQPERFVIVDGSGDVAATEKRMLAALAKRLPAATQAALGA</sequence>
<evidence type="ECO:0000256" key="5">
    <source>
        <dbReference type="ARBA" id="ARBA00022727"/>
    </source>
</evidence>
<keyword evidence="15" id="KW-1185">Reference proteome</keyword>
<evidence type="ECO:0000256" key="10">
    <source>
        <dbReference type="ARBA" id="ARBA00048743"/>
    </source>
</evidence>
<dbReference type="EC" id="2.7.4.9" evidence="2 12"/>
<evidence type="ECO:0000256" key="3">
    <source>
        <dbReference type="ARBA" id="ARBA00017144"/>
    </source>
</evidence>
<dbReference type="FunFam" id="3.40.50.300:FF:000225">
    <property type="entry name" value="Thymidylate kinase"/>
    <property type="match status" value="1"/>
</dbReference>
<reference evidence="14 15" key="1">
    <citation type="submission" date="2019-04" db="EMBL/GenBank/DDBJ databases">
        <title>Geobacter oryzae sp. nov., ferric-reducing bacteria isolated from paddy soil.</title>
        <authorList>
            <person name="Xu Z."/>
            <person name="Masuda Y."/>
            <person name="Itoh H."/>
            <person name="Senoo K."/>
        </authorList>
    </citation>
    <scope>NUCLEOTIDE SEQUENCE [LARGE SCALE GENOMIC DNA]</scope>
    <source>
        <strain evidence="14 15">Red111</strain>
    </source>
</reference>
<accession>A0A4V3NZE6</accession>
<comment type="function">
    <text evidence="11 12">Phosphorylation of dTMP to form dTDP in both de novo and salvage pathways of dTTP synthesis.</text>
</comment>
<feature type="binding site" evidence="12">
    <location>
        <begin position="9"/>
        <end position="16"/>
    </location>
    <ligand>
        <name>ATP</name>
        <dbReference type="ChEBI" id="CHEBI:30616"/>
    </ligand>
</feature>
<keyword evidence="4 12" id="KW-0808">Transferase</keyword>
<keyword evidence="8 12" id="KW-0067">ATP-binding</keyword>
<feature type="domain" description="Thymidylate kinase-like" evidence="13">
    <location>
        <begin position="7"/>
        <end position="199"/>
    </location>
</feature>
<keyword evidence="7 12" id="KW-0418">Kinase</keyword>
<gene>
    <name evidence="12" type="primary">tmk</name>
    <name evidence="14" type="ORF">E4633_12865</name>
</gene>
<evidence type="ECO:0000256" key="11">
    <source>
        <dbReference type="ARBA" id="ARBA00057735"/>
    </source>
</evidence>
<proteinExistence type="inferred from homology"/>
<dbReference type="PANTHER" id="PTHR10344">
    <property type="entry name" value="THYMIDYLATE KINASE"/>
    <property type="match status" value="1"/>
</dbReference>
<dbReference type="InterPro" id="IPR039430">
    <property type="entry name" value="Thymidylate_kin-like_dom"/>
</dbReference>
<evidence type="ECO:0000256" key="8">
    <source>
        <dbReference type="ARBA" id="ARBA00022840"/>
    </source>
</evidence>
<dbReference type="HAMAP" id="MF_00165">
    <property type="entry name" value="Thymidylate_kinase"/>
    <property type="match status" value="1"/>
</dbReference>
<evidence type="ECO:0000259" key="13">
    <source>
        <dbReference type="Pfam" id="PF02223"/>
    </source>
</evidence>
<dbReference type="InterPro" id="IPR027417">
    <property type="entry name" value="P-loop_NTPase"/>
</dbReference>
<dbReference type="CDD" id="cd01672">
    <property type="entry name" value="TMPK"/>
    <property type="match status" value="1"/>
</dbReference>
<dbReference type="GO" id="GO:0005524">
    <property type="term" value="F:ATP binding"/>
    <property type="evidence" value="ECO:0007669"/>
    <property type="project" value="UniProtKB-UniRule"/>
</dbReference>
<name>A0A4V3NZE6_9BACT</name>
<evidence type="ECO:0000256" key="6">
    <source>
        <dbReference type="ARBA" id="ARBA00022741"/>
    </source>
</evidence>
<evidence type="ECO:0000256" key="12">
    <source>
        <dbReference type="HAMAP-Rule" id="MF_00165"/>
    </source>
</evidence>
<dbReference type="RefSeq" id="WP_135870667.1">
    <property type="nucleotide sequence ID" value="NZ_SRSC01000003.1"/>
</dbReference>
<evidence type="ECO:0000256" key="4">
    <source>
        <dbReference type="ARBA" id="ARBA00022679"/>
    </source>
</evidence>